<sequence length="287" mass="30083">MTQVDVFVGIDVSKDRLDVFSTAGERFSVANDAAGRAALALRIAGARAAGLEASGGYEAPVLKALAQAGLAAYRLDPAQVRAFARSRGQRAKTDAIDARMIALCLSACRDTLRPFVDDAATARLAALAAFRRRLVGHKAALAGSDDRREDPFLQHLAAEQEALLAAQIAGLDAEIATIIAATPELSDKAARLRSAPGVGPVLAATLLASLPELGRVGSRQIAALVGVAPYDRQSGRNARPARCAAGRRQVRNVLYMGVLAAIRARKSPFQTTYARLVAAGKPPKLAI</sequence>
<dbReference type="AlphaFoldDB" id="A0A3L6ZSJ1"/>
<keyword evidence="4" id="KW-1185">Reference proteome</keyword>
<dbReference type="GO" id="GO:0004803">
    <property type="term" value="F:transposase activity"/>
    <property type="evidence" value="ECO:0007669"/>
    <property type="project" value="InterPro"/>
</dbReference>
<name>A0A3L6ZSJ1_9HYPH</name>
<dbReference type="Proteomes" id="UP000269692">
    <property type="component" value="Unassembled WGS sequence"/>
</dbReference>
<organism evidence="3 4">
    <name type="scientific">Xanthobacter tagetidis</name>
    <dbReference type="NCBI Taxonomy" id="60216"/>
    <lineage>
        <taxon>Bacteria</taxon>
        <taxon>Pseudomonadati</taxon>
        <taxon>Pseudomonadota</taxon>
        <taxon>Alphaproteobacteria</taxon>
        <taxon>Hyphomicrobiales</taxon>
        <taxon>Xanthobacteraceae</taxon>
        <taxon>Xanthobacter</taxon>
    </lineage>
</organism>
<protein>
    <submittedName>
        <fullName evidence="3">IS110 family transposase</fullName>
    </submittedName>
</protein>
<dbReference type="GO" id="GO:0006313">
    <property type="term" value="P:DNA transposition"/>
    <property type="evidence" value="ECO:0007669"/>
    <property type="project" value="InterPro"/>
</dbReference>
<dbReference type="PANTHER" id="PTHR33055:SF13">
    <property type="entry name" value="TRANSPOSASE"/>
    <property type="match status" value="1"/>
</dbReference>
<dbReference type="NCBIfam" id="NF033542">
    <property type="entry name" value="transpos_IS110"/>
    <property type="match status" value="1"/>
</dbReference>
<dbReference type="InterPro" id="IPR002525">
    <property type="entry name" value="Transp_IS110-like_N"/>
</dbReference>
<dbReference type="EMBL" id="RCTF01000040">
    <property type="protein sequence ID" value="RLP70847.1"/>
    <property type="molecule type" value="Genomic_DNA"/>
</dbReference>
<dbReference type="RefSeq" id="WP_121625941.1">
    <property type="nucleotide sequence ID" value="NZ_RCTF01000040.1"/>
</dbReference>
<feature type="domain" description="Transposase IS110-like N-terminal" evidence="1">
    <location>
        <begin position="8"/>
        <end position="139"/>
    </location>
</feature>
<dbReference type="InterPro" id="IPR003346">
    <property type="entry name" value="Transposase_20"/>
</dbReference>
<dbReference type="PANTHER" id="PTHR33055">
    <property type="entry name" value="TRANSPOSASE FOR INSERTION SEQUENCE ELEMENT IS1111A"/>
    <property type="match status" value="1"/>
</dbReference>
<dbReference type="Pfam" id="PF02371">
    <property type="entry name" value="Transposase_20"/>
    <property type="match status" value="1"/>
</dbReference>
<dbReference type="OrthoDB" id="8261795at2"/>
<dbReference type="InterPro" id="IPR047650">
    <property type="entry name" value="Transpos_IS110"/>
</dbReference>
<evidence type="ECO:0000313" key="4">
    <source>
        <dbReference type="Proteomes" id="UP000269692"/>
    </source>
</evidence>
<gene>
    <name evidence="3" type="ORF">D9R14_22670</name>
</gene>
<dbReference type="Pfam" id="PF01548">
    <property type="entry name" value="DEDD_Tnp_IS110"/>
    <property type="match status" value="1"/>
</dbReference>
<reference evidence="3 4" key="1">
    <citation type="submission" date="2018-10" db="EMBL/GenBank/DDBJ databases">
        <title>Xanthobacter tagetidis genome sequencing and assembly.</title>
        <authorList>
            <person name="Maclea K.S."/>
            <person name="Goen A.E."/>
            <person name="Fatima S.A."/>
        </authorList>
    </citation>
    <scope>NUCLEOTIDE SEQUENCE [LARGE SCALE GENOMIC DNA]</scope>
    <source>
        <strain evidence="3 4">ATCC 700314</strain>
    </source>
</reference>
<comment type="caution">
    <text evidence="3">The sequence shown here is derived from an EMBL/GenBank/DDBJ whole genome shotgun (WGS) entry which is preliminary data.</text>
</comment>
<evidence type="ECO:0000259" key="2">
    <source>
        <dbReference type="Pfam" id="PF02371"/>
    </source>
</evidence>
<feature type="non-terminal residue" evidence="3">
    <location>
        <position position="287"/>
    </location>
</feature>
<feature type="domain" description="Transposase IS116/IS110/IS902 C-terminal" evidence="2">
    <location>
        <begin position="190"/>
        <end position="273"/>
    </location>
</feature>
<accession>A0A3L6ZSJ1</accession>
<proteinExistence type="predicted"/>
<evidence type="ECO:0000313" key="3">
    <source>
        <dbReference type="EMBL" id="RLP70847.1"/>
    </source>
</evidence>
<evidence type="ECO:0000259" key="1">
    <source>
        <dbReference type="Pfam" id="PF01548"/>
    </source>
</evidence>
<dbReference type="GO" id="GO:0003677">
    <property type="term" value="F:DNA binding"/>
    <property type="evidence" value="ECO:0007669"/>
    <property type="project" value="InterPro"/>
</dbReference>